<feature type="non-terminal residue" evidence="1">
    <location>
        <position position="292"/>
    </location>
</feature>
<dbReference type="Proteomes" id="UP001328107">
    <property type="component" value="Unassembled WGS sequence"/>
</dbReference>
<evidence type="ECO:0000313" key="2">
    <source>
        <dbReference type="Proteomes" id="UP001328107"/>
    </source>
</evidence>
<dbReference type="EMBL" id="BTRK01000006">
    <property type="protein sequence ID" value="GMR60914.1"/>
    <property type="molecule type" value="Genomic_DNA"/>
</dbReference>
<name>A0AAN5IDU5_9BILA</name>
<comment type="caution">
    <text evidence="1">The sequence shown here is derived from an EMBL/GenBank/DDBJ whole genome shotgun (WGS) entry which is preliminary data.</text>
</comment>
<proteinExistence type="predicted"/>
<accession>A0AAN5IDU5</accession>
<protein>
    <recommendedName>
        <fullName evidence="3">F-box domain-containing protein</fullName>
    </recommendedName>
</protein>
<sequence>MSLLPLTVFDCIRRACRYNLLDAYAPSDAQYQLAERILAHASLADLLRWRTVSVAFRKAARRKISSYSKMHIRVYDGLTELRAKSKCKSEWACSANVLLCEMDTESVGICIDSKMNWKDAKAMISLIAIFRHSAEQVYMDSPVVDLLLKHLNSSKVHSLLQLLTQKRRESFSLPTPISYFLPLDDSHNELVLPNRTAVDSGPFFPRLKKFTVTADKSQLTHLSRIISYCVAVESVFEKEDVDLVVLGESWCRSKQRLFRHVSSFKHWLDASSLGVKYVQQFQEKPKRAHRTM</sequence>
<reference evidence="2" key="1">
    <citation type="submission" date="2022-10" db="EMBL/GenBank/DDBJ databases">
        <title>Genome assembly of Pristionchus species.</title>
        <authorList>
            <person name="Yoshida K."/>
            <person name="Sommer R.J."/>
        </authorList>
    </citation>
    <scope>NUCLEOTIDE SEQUENCE [LARGE SCALE GENOMIC DNA]</scope>
    <source>
        <strain evidence="2">RS5460</strain>
    </source>
</reference>
<organism evidence="1 2">
    <name type="scientific">Pristionchus mayeri</name>
    <dbReference type="NCBI Taxonomy" id="1317129"/>
    <lineage>
        <taxon>Eukaryota</taxon>
        <taxon>Metazoa</taxon>
        <taxon>Ecdysozoa</taxon>
        <taxon>Nematoda</taxon>
        <taxon>Chromadorea</taxon>
        <taxon>Rhabditida</taxon>
        <taxon>Rhabditina</taxon>
        <taxon>Diplogasteromorpha</taxon>
        <taxon>Diplogasteroidea</taxon>
        <taxon>Neodiplogasteridae</taxon>
        <taxon>Pristionchus</taxon>
    </lineage>
</organism>
<evidence type="ECO:0008006" key="3">
    <source>
        <dbReference type="Google" id="ProtNLM"/>
    </source>
</evidence>
<dbReference type="AlphaFoldDB" id="A0AAN5IDU5"/>
<gene>
    <name evidence="1" type="ORF">PMAYCL1PPCAC_31109</name>
</gene>
<evidence type="ECO:0000313" key="1">
    <source>
        <dbReference type="EMBL" id="GMR60914.1"/>
    </source>
</evidence>
<keyword evidence="2" id="KW-1185">Reference proteome</keyword>